<dbReference type="PROSITE" id="PS50893">
    <property type="entry name" value="ABC_TRANSPORTER_2"/>
    <property type="match status" value="1"/>
</dbReference>
<dbReference type="Proteomes" id="UP000297938">
    <property type="component" value="Unassembled WGS sequence"/>
</dbReference>
<reference evidence="4 5" key="1">
    <citation type="journal article" date="2018" name="Int. J. Food Microbiol.">
        <title>Growth of Carnobacterium spp. isolated from chilled vacuum-packaged meat under relevant acidic conditions.</title>
        <authorList>
            <person name="Zhang P."/>
            <person name="Badoni M."/>
            <person name="Ganzle M."/>
            <person name="Yang X."/>
        </authorList>
    </citation>
    <scope>NUCLEOTIDE SEQUENCE [LARGE SCALE GENOMIC DNA]</scope>
    <source>
        <strain evidence="4 5">B2</strain>
    </source>
</reference>
<dbReference type="Gene3D" id="3.40.50.300">
    <property type="entry name" value="P-loop containing nucleotide triphosphate hydrolases"/>
    <property type="match status" value="1"/>
</dbReference>
<dbReference type="PANTHER" id="PTHR42798:SF2">
    <property type="entry name" value="ABC TRANSPORTER ATP-BINDING PROTEIN MG467-RELATED"/>
    <property type="match status" value="1"/>
</dbReference>
<evidence type="ECO:0000256" key="2">
    <source>
        <dbReference type="ARBA" id="ARBA00022840"/>
    </source>
</evidence>
<comment type="caution">
    <text evidence="4">The sequence shown here is derived from an EMBL/GenBank/DDBJ whole genome shotgun (WGS) entry which is preliminary data.</text>
</comment>
<dbReference type="SUPFAM" id="SSF52540">
    <property type="entry name" value="P-loop containing nucleoside triphosphate hydrolases"/>
    <property type="match status" value="1"/>
</dbReference>
<dbReference type="AlphaFoldDB" id="A0A7Z8G4X1"/>
<gene>
    <name evidence="4" type="ORF">CKN69_03250</name>
</gene>
<protein>
    <recommendedName>
        <fullName evidence="3">ABC transporter domain-containing protein</fullName>
    </recommendedName>
</protein>
<feature type="domain" description="ABC transporter" evidence="3">
    <location>
        <begin position="2"/>
        <end position="229"/>
    </location>
</feature>
<dbReference type="GO" id="GO:0016887">
    <property type="term" value="F:ATP hydrolysis activity"/>
    <property type="evidence" value="ECO:0007669"/>
    <property type="project" value="InterPro"/>
</dbReference>
<evidence type="ECO:0000313" key="5">
    <source>
        <dbReference type="Proteomes" id="UP000297938"/>
    </source>
</evidence>
<keyword evidence="1" id="KW-0547">Nucleotide-binding</keyword>
<dbReference type="EMBL" id="NRPP01000007">
    <property type="protein sequence ID" value="TFJ28560.1"/>
    <property type="molecule type" value="Genomic_DNA"/>
</dbReference>
<dbReference type="InterPro" id="IPR003439">
    <property type="entry name" value="ABC_transporter-like_ATP-bd"/>
</dbReference>
<dbReference type="InterPro" id="IPR003593">
    <property type="entry name" value="AAA+_ATPase"/>
</dbReference>
<proteinExistence type="predicted"/>
<organism evidence="4 5">
    <name type="scientific">Carnobacterium divergens</name>
    <name type="common">Lactobacillus divergens</name>
    <dbReference type="NCBI Taxonomy" id="2748"/>
    <lineage>
        <taxon>Bacteria</taxon>
        <taxon>Bacillati</taxon>
        <taxon>Bacillota</taxon>
        <taxon>Bacilli</taxon>
        <taxon>Lactobacillales</taxon>
        <taxon>Carnobacteriaceae</taxon>
        <taxon>Carnobacterium</taxon>
    </lineage>
</organism>
<dbReference type="GO" id="GO:0005524">
    <property type="term" value="F:ATP binding"/>
    <property type="evidence" value="ECO:0007669"/>
    <property type="project" value="UniProtKB-KW"/>
</dbReference>
<dbReference type="Pfam" id="PF00005">
    <property type="entry name" value="ABC_tran"/>
    <property type="match status" value="1"/>
</dbReference>
<evidence type="ECO:0000256" key="1">
    <source>
        <dbReference type="ARBA" id="ARBA00022741"/>
    </source>
</evidence>
<sequence>MINVIGLTKNDFSEQKNKRILSNVTFQIKTGELALISGCSGSGKTTLLKVLASLETADAGKILINKKKVHELNEPQRARYRKEELGLVLQDVPLIDSLTIQENIELVAAQAPFSYEPKHILAQVGIREALDRFPSDLSSGDYQLVLLARALVKKPKFLLLDEPLSALDSFSAQTVLIFLQETAKKRGTTILLATKQKQLIPFANRVLTLSKGHVTAIKSNKKPAKIADLKW</sequence>
<accession>A0A7Z8G4X1</accession>
<dbReference type="InterPro" id="IPR027417">
    <property type="entry name" value="P-loop_NTPase"/>
</dbReference>
<evidence type="ECO:0000313" key="4">
    <source>
        <dbReference type="EMBL" id="TFJ28560.1"/>
    </source>
</evidence>
<dbReference type="RefSeq" id="WP_135025716.1">
    <property type="nucleotide sequence ID" value="NZ_JBFUWK010000004.1"/>
</dbReference>
<name>A0A7Z8G4X1_CARDV</name>
<dbReference type="SMART" id="SM00382">
    <property type="entry name" value="AAA"/>
    <property type="match status" value="1"/>
</dbReference>
<dbReference type="PANTHER" id="PTHR42798">
    <property type="entry name" value="LIPOPROTEIN-RELEASING SYSTEM ATP-BINDING PROTEIN LOLD"/>
    <property type="match status" value="1"/>
</dbReference>
<keyword evidence="2" id="KW-0067">ATP-binding</keyword>
<evidence type="ECO:0000259" key="3">
    <source>
        <dbReference type="PROSITE" id="PS50893"/>
    </source>
</evidence>